<reference evidence="3" key="1">
    <citation type="journal article" date="2015" name="Nat. Genet.">
        <title>The genome and transcriptome of the zoonotic hookworm Ancylostoma ceylanicum identify infection-specific gene families.</title>
        <authorList>
            <person name="Schwarz E.M."/>
            <person name="Hu Y."/>
            <person name="Antoshechkin I."/>
            <person name="Miller M.M."/>
            <person name="Sternberg P.W."/>
            <person name="Aroian R.V."/>
        </authorList>
    </citation>
    <scope>NUCLEOTIDE SEQUENCE</scope>
    <source>
        <strain evidence="3">HY135</strain>
    </source>
</reference>
<dbReference type="EMBL" id="JARK01001362">
    <property type="protein sequence ID" value="EYC18779.1"/>
    <property type="molecule type" value="Genomic_DNA"/>
</dbReference>
<proteinExistence type="predicted"/>
<evidence type="ECO:0000313" key="3">
    <source>
        <dbReference type="Proteomes" id="UP000024635"/>
    </source>
</evidence>
<evidence type="ECO:0000256" key="1">
    <source>
        <dbReference type="SAM" id="Phobius"/>
    </source>
</evidence>
<keyword evidence="1" id="KW-1133">Transmembrane helix</keyword>
<keyword evidence="3" id="KW-1185">Reference proteome</keyword>
<accession>A0A016UTL8</accession>
<gene>
    <name evidence="2" type="primary">Acey_s0026.g1361</name>
    <name evidence="2" type="ORF">Y032_0026g1361</name>
</gene>
<dbReference type="Proteomes" id="UP000024635">
    <property type="component" value="Unassembled WGS sequence"/>
</dbReference>
<keyword evidence="1" id="KW-0472">Membrane</keyword>
<feature type="transmembrane region" description="Helical" evidence="1">
    <location>
        <begin position="68"/>
        <end position="87"/>
    </location>
</feature>
<protein>
    <submittedName>
        <fullName evidence="2">Uncharacterized protein</fullName>
    </submittedName>
</protein>
<feature type="transmembrane region" description="Helical" evidence="1">
    <location>
        <begin position="107"/>
        <end position="127"/>
    </location>
</feature>
<dbReference type="AlphaFoldDB" id="A0A016UTL8"/>
<comment type="caution">
    <text evidence="2">The sequence shown here is derived from an EMBL/GenBank/DDBJ whole genome shotgun (WGS) entry which is preliminary data.</text>
</comment>
<organism evidence="2 3">
    <name type="scientific">Ancylostoma ceylanicum</name>
    <dbReference type="NCBI Taxonomy" id="53326"/>
    <lineage>
        <taxon>Eukaryota</taxon>
        <taxon>Metazoa</taxon>
        <taxon>Ecdysozoa</taxon>
        <taxon>Nematoda</taxon>
        <taxon>Chromadorea</taxon>
        <taxon>Rhabditida</taxon>
        <taxon>Rhabditina</taxon>
        <taxon>Rhabditomorpha</taxon>
        <taxon>Strongyloidea</taxon>
        <taxon>Ancylostomatidae</taxon>
        <taxon>Ancylostomatinae</taxon>
        <taxon>Ancylostoma</taxon>
    </lineage>
</organism>
<evidence type="ECO:0000313" key="2">
    <source>
        <dbReference type="EMBL" id="EYC18779.1"/>
    </source>
</evidence>
<keyword evidence="1" id="KW-0812">Transmembrane</keyword>
<name>A0A016UTL8_9BILA</name>
<sequence length="129" mass="14616">MDCSVLAAVQQYALTPAYSKHCDLFLCRVRDKSFFSFCNEDRQITELHTKRHLIKEASKLLNSMQRTLIICLLLFVLMMSVDSQFGYYTRWSYYYGRPYYGYYRNPLTGGLIGAIGGALVGGALGLLSG</sequence>